<evidence type="ECO:0000256" key="4">
    <source>
        <dbReference type="ARBA" id="ARBA00023315"/>
    </source>
</evidence>
<dbReference type="Proteomes" id="UP000283732">
    <property type="component" value="Unassembled WGS sequence"/>
</dbReference>
<sequence>MKDILERAYAGEPISTDDPEFETLTTALEEARHITAELNLTYHSPEEVRQIVRKLGVDIDDTATIRPPFYADFGKSLHIGARAFINQLCCFMSRGNITIEEDVKIGPRVNLITLNHGTDPAERRIITSQPIHIKRNAWLGAAVTVMPGVTIGENSIVGAGAVVTHDVPDNVIVAGVPARFIKNINDKK</sequence>
<comment type="similarity">
    <text evidence="1">Belongs to the transferase hexapeptide repeat family.</text>
</comment>
<dbReference type="RefSeq" id="WP_122203244.1">
    <property type="nucleotide sequence ID" value="NZ_QRKC01000012.1"/>
</dbReference>
<dbReference type="GO" id="GO:0008374">
    <property type="term" value="F:O-acyltransferase activity"/>
    <property type="evidence" value="ECO:0007669"/>
    <property type="project" value="TreeGrafter"/>
</dbReference>
<dbReference type="InterPro" id="IPR001451">
    <property type="entry name" value="Hexapep"/>
</dbReference>
<dbReference type="SUPFAM" id="SSF51161">
    <property type="entry name" value="Trimeric LpxA-like enzymes"/>
    <property type="match status" value="1"/>
</dbReference>
<dbReference type="InterPro" id="IPR011004">
    <property type="entry name" value="Trimer_LpxA-like_sf"/>
</dbReference>
<dbReference type="PANTHER" id="PTHR23416:SF23">
    <property type="entry name" value="ACETYLTRANSFERASE C18B11.09C-RELATED"/>
    <property type="match status" value="1"/>
</dbReference>
<protein>
    <submittedName>
        <fullName evidence="5">Sugar O-acetyltransferase</fullName>
    </submittedName>
</protein>
<dbReference type="AlphaFoldDB" id="A0A3R5ZZK3"/>
<dbReference type="Proteomes" id="UP000285173">
    <property type="component" value="Unassembled WGS sequence"/>
</dbReference>
<accession>A0A3R5ZZK3</accession>
<dbReference type="PANTHER" id="PTHR23416">
    <property type="entry name" value="SIALIC ACID SYNTHASE-RELATED"/>
    <property type="match status" value="1"/>
</dbReference>
<evidence type="ECO:0000256" key="2">
    <source>
        <dbReference type="ARBA" id="ARBA00022679"/>
    </source>
</evidence>
<dbReference type="InterPro" id="IPR051159">
    <property type="entry name" value="Hexapeptide_acetyltransf"/>
</dbReference>
<keyword evidence="4" id="KW-0012">Acyltransferase</keyword>
<dbReference type="Pfam" id="PF00132">
    <property type="entry name" value="Hexapep"/>
    <property type="match status" value="1"/>
</dbReference>
<dbReference type="EMBL" id="QSEF01000015">
    <property type="protein sequence ID" value="RGZ47030.1"/>
    <property type="molecule type" value="Genomic_DNA"/>
</dbReference>
<comment type="caution">
    <text evidence="5">The sequence shown here is derived from an EMBL/GenBank/DDBJ whole genome shotgun (WGS) entry which is preliminary data.</text>
</comment>
<evidence type="ECO:0000313" key="6">
    <source>
        <dbReference type="EMBL" id="RHH74505.1"/>
    </source>
</evidence>
<dbReference type="Gene3D" id="2.160.10.10">
    <property type="entry name" value="Hexapeptide repeat proteins"/>
    <property type="match status" value="1"/>
</dbReference>
<keyword evidence="3" id="KW-0677">Repeat</keyword>
<proteinExistence type="inferred from homology"/>
<evidence type="ECO:0000256" key="1">
    <source>
        <dbReference type="ARBA" id="ARBA00007274"/>
    </source>
</evidence>
<dbReference type="CDD" id="cd03357">
    <property type="entry name" value="LbH_MAT_GAT"/>
    <property type="match status" value="1"/>
</dbReference>
<evidence type="ECO:0000313" key="7">
    <source>
        <dbReference type="Proteomes" id="UP000283732"/>
    </source>
</evidence>
<evidence type="ECO:0000256" key="3">
    <source>
        <dbReference type="ARBA" id="ARBA00022737"/>
    </source>
</evidence>
<keyword evidence="2 5" id="KW-0808">Transferase</keyword>
<evidence type="ECO:0000313" key="5">
    <source>
        <dbReference type="EMBL" id="RGZ47030.1"/>
    </source>
</evidence>
<dbReference type="InterPro" id="IPR018357">
    <property type="entry name" value="Hexapep_transf_CS"/>
</dbReference>
<evidence type="ECO:0000313" key="8">
    <source>
        <dbReference type="Proteomes" id="UP000285173"/>
    </source>
</evidence>
<dbReference type="PROSITE" id="PS00101">
    <property type="entry name" value="HEXAPEP_TRANSFERASES"/>
    <property type="match status" value="1"/>
</dbReference>
<gene>
    <name evidence="6" type="ORF">DW191_17705</name>
    <name evidence="5" type="ORF">DW986_11640</name>
</gene>
<organism evidence="5 8">
    <name type="scientific">Parabacteroides merdae</name>
    <dbReference type="NCBI Taxonomy" id="46503"/>
    <lineage>
        <taxon>Bacteria</taxon>
        <taxon>Pseudomonadati</taxon>
        <taxon>Bacteroidota</taxon>
        <taxon>Bacteroidia</taxon>
        <taxon>Bacteroidales</taxon>
        <taxon>Tannerellaceae</taxon>
        <taxon>Parabacteroides</taxon>
    </lineage>
</organism>
<name>A0A3R5ZZK3_9BACT</name>
<reference evidence="7 8" key="1">
    <citation type="submission" date="2018-08" db="EMBL/GenBank/DDBJ databases">
        <title>A genome reference for cultivated species of the human gut microbiota.</title>
        <authorList>
            <person name="Zou Y."/>
            <person name="Xue W."/>
            <person name="Luo G."/>
        </authorList>
    </citation>
    <scope>NUCLEOTIDE SEQUENCE [LARGE SCALE GENOMIC DNA]</scope>
    <source>
        <strain evidence="6 7">AM16-50</strain>
        <strain evidence="5 8">AM50-15</strain>
    </source>
</reference>
<dbReference type="EMBL" id="QRKC01000012">
    <property type="protein sequence ID" value="RHH74505.1"/>
    <property type="molecule type" value="Genomic_DNA"/>
</dbReference>